<organism evidence="1 2">
    <name type="scientific">Phytophthora lilii</name>
    <dbReference type="NCBI Taxonomy" id="2077276"/>
    <lineage>
        <taxon>Eukaryota</taxon>
        <taxon>Sar</taxon>
        <taxon>Stramenopiles</taxon>
        <taxon>Oomycota</taxon>
        <taxon>Peronosporomycetes</taxon>
        <taxon>Peronosporales</taxon>
        <taxon>Peronosporaceae</taxon>
        <taxon>Phytophthora</taxon>
    </lineage>
</organism>
<reference evidence="1" key="1">
    <citation type="submission" date="2023-04" db="EMBL/GenBank/DDBJ databases">
        <title>Phytophthora lilii NBRC 32176.</title>
        <authorList>
            <person name="Ichikawa N."/>
            <person name="Sato H."/>
            <person name="Tonouchi N."/>
        </authorList>
    </citation>
    <scope>NUCLEOTIDE SEQUENCE</scope>
    <source>
        <strain evidence="1">NBRC 32176</strain>
    </source>
</reference>
<accession>A0A9W6WY29</accession>
<dbReference type="OrthoDB" id="124148at2759"/>
<sequence length="173" mass="19290">MSNRKVDQEAQTDPAAHFSFSILTGSASGRRQHHKEMPPEKALAVIITTLLFLQLQVHVVASSEVISAYHNATGVEWPTLRLHFTVKRNSMKIHGQSQFVTHANPIVPEDGANALYDTKTSFMDGSMQHEYVLIKGVGYYFKRTSDRGNTTFLGAVSRGKLTTCHQSMQSRMP</sequence>
<protein>
    <submittedName>
        <fullName evidence="1">Unnamed protein product</fullName>
    </submittedName>
</protein>
<proteinExistence type="predicted"/>
<gene>
    <name evidence="1" type="ORF">Plil01_000818100</name>
</gene>
<dbReference type="AlphaFoldDB" id="A0A9W6WY29"/>
<dbReference type="Proteomes" id="UP001165083">
    <property type="component" value="Unassembled WGS sequence"/>
</dbReference>
<name>A0A9W6WY29_9STRA</name>
<evidence type="ECO:0000313" key="2">
    <source>
        <dbReference type="Proteomes" id="UP001165083"/>
    </source>
</evidence>
<keyword evidence="2" id="KW-1185">Reference proteome</keyword>
<evidence type="ECO:0000313" key="1">
    <source>
        <dbReference type="EMBL" id="GMF20887.1"/>
    </source>
</evidence>
<comment type="caution">
    <text evidence="1">The sequence shown here is derived from an EMBL/GenBank/DDBJ whole genome shotgun (WGS) entry which is preliminary data.</text>
</comment>
<dbReference type="EMBL" id="BSXW01000389">
    <property type="protein sequence ID" value="GMF20887.1"/>
    <property type="molecule type" value="Genomic_DNA"/>
</dbReference>